<keyword evidence="3" id="KW-1185">Reference proteome</keyword>
<dbReference type="Proteomes" id="UP001642464">
    <property type="component" value="Unassembled WGS sequence"/>
</dbReference>
<evidence type="ECO:0000313" key="2">
    <source>
        <dbReference type="EMBL" id="CAK9055415.1"/>
    </source>
</evidence>
<comment type="caution">
    <text evidence="2">The sequence shown here is derived from an EMBL/GenBank/DDBJ whole genome shotgun (WGS) entry which is preliminary data.</text>
</comment>
<sequence length="528" mass="59342">MAQSMPDRPVLSPVAPDLRERFSALFANLAREEDALKNVLSQNELMEKQLQAVRRSRRLPPAFDHEVADLRQEALVAEQRCALESGEAGALAAASATYERQCARLQERCQAEASQERAATESLGKNASEMHNLKAECHELSSQLEGMEAHRQKVLRDFQQLQEASRRTATKSKEVQGQVLEQKAKAQKLQEEAARDMQELAALDKLVDSKKTDVEYSKRWLAEEREAALQSETRHREQVGRRTRYEEELSSLSSQLDQCRKDGSELQAQLDATIKEAAVLQDKLRLEEQRHRSELEAAEASKAQKERLEAELKGAEAAKADVEKELGDLRKLAADLVEQCASQRRWRDEQAQKQATQQLASERLRKEIQQLHTEQARLQHEAKMTMQDRNRLEVELQVAKPALEEARRRCKDLEYRLVSRVAKSRLAAVEGQNSLAVRKLEELSSPDKAITGSPPKPPILKEPRGDLSGRWSRGDGKTRNATIAAIAPEGMGNTTGVGPIGIDSTDSMRFLCEYVAKEEARLGLPAPR</sequence>
<reference evidence="2 3" key="1">
    <citation type="submission" date="2024-02" db="EMBL/GenBank/DDBJ databases">
        <authorList>
            <person name="Chen Y."/>
            <person name="Shah S."/>
            <person name="Dougan E. K."/>
            <person name="Thang M."/>
            <person name="Chan C."/>
        </authorList>
    </citation>
    <scope>NUCLEOTIDE SEQUENCE [LARGE SCALE GENOMIC DNA]</scope>
</reference>
<dbReference type="EMBL" id="CAXAMM010024459">
    <property type="protein sequence ID" value="CAK9055415.1"/>
    <property type="molecule type" value="Genomic_DNA"/>
</dbReference>
<dbReference type="EMBL" id="CAXAMM010024435">
    <property type="protein sequence ID" value="CAK9055226.1"/>
    <property type="molecule type" value="Genomic_DNA"/>
</dbReference>
<organism evidence="2 3">
    <name type="scientific">Durusdinium trenchii</name>
    <dbReference type="NCBI Taxonomy" id="1381693"/>
    <lineage>
        <taxon>Eukaryota</taxon>
        <taxon>Sar</taxon>
        <taxon>Alveolata</taxon>
        <taxon>Dinophyceae</taxon>
        <taxon>Suessiales</taxon>
        <taxon>Symbiodiniaceae</taxon>
        <taxon>Durusdinium</taxon>
    </lineage>
</organism>
<accession>A0ABP0MZI2</accession>
<name>A0ABP0MZI2_9DINO</name>
<evidence type="ECO:0000313" key="3">
    <source>
        <dbReference type="Proteomes" id="UP001642464"/>
    </source>
</evidence>
<gene>
    <name evidence="1" type="ORF">SCF082_LOCUS29886</name>
    <name evidence="2" type="ORF">SCF082_LOCUS29967</name>
</gene>
<evidence type="ECO:0000313" key="1">
    <source>
        <dbReference type="EMBL" id="CAK9055226.1"/>
    </source>
</evidence>
<proteinExistence type="predicted"/>
<protein>
    <submittedName>
        <fullName evidence="2">Uncharacterized protein</fullName>
    </submittedName>
</protein>